<keyword evidence="7" id="KW-0943">RNA-mediated gene silencing</keyword>
<dbReference type="Proteomes" id="UP000717996">
    <property type="component" value="Unassembled WGS sequence"/>
</dbReference>
<keyword evidence="9" id="KW-0539">Nucleus</keyword>
<evidence type="ECO:0000256" key="8">
    <source>
        <dbReference type="ARBA" id="ARBA00023163"/>
    </source>
</evidence>
<evidence type="ECO:0000256" key="9">
    <source>
        <dbReference type="ARBA" id="ARBA00023242"/>
    </source>
</evidence>
<reference evidence="10" key="1">
    <citation type="journal article" date="2020" name="Microb. Genom.">
        <title>Genetic diversity of clinical and environmental Mucorales isolates obtained from an investigation of mucormycosis cases among solid organ transplant recipients.</title>
        <authorList>
            <person name="Nguyen M.H."/>
            <person name="Kaul D."/>
            <person name="Muto C."/>
            <person name="Cheng S.J."/>
            <person name="Richter R.A."/>
            <person name="Bruno V.M."/>
            <person name="Liu G."/>
            <person name="Beyhan S."/>
            <person name="Sundermann A.J."/>
            <person name="Mounaud S."/>
            <person name="Pasculle A.W."/>
            <person name="Nierman W.C."/>
            <person name="Driscoll E."/>
            <person name="Cumbie R."/>
            <person name="Clancy C.J."/>
            <person name="Dupont C.L."/>
        </authorList>
    </citation>
    <scope>NUCLEOTIDE SEQUENCE</scope>
    <source>
        <strain evidence="10">GL16</strain>
    </source>
</reference>
<name>A0A9P6XTF0_RHIOR</name>
<keyword evidence="8" id="KW-0804">Transcription</keyword>
<dbReference type="AlphaFoldDB" id="A0A9P6XTF0"/>
<keyword evidence="6" id="KW-0805">Transcription regulation</keyword>
<proteinExistence type="inferred from homology"/>
<comment type="similarity">
    <text evidence="3">Belongs to the CNOT11 family.</text>
</comment>
<organism evidence="10 11">
    <name type="scientific">Rhizopus oryzae</name>
    <name type="common">Mucormycosis agent</name>
    <name type="synonym">Rhizopus arrhizus var. delemar</name>
    <dbReference type="NCBI Taxonomy" id="64495"/>
    <lineage>
        <taxon>Eukaryota</taxon>
        <taxon>Fungi</taxon>
        <taxon>Fungi incertae sedis</taxon>
        <taxon>Mucoromycota</taxon>
        <taxon>Mucoromycotina</taxon>
        <taxon>Mucoromycetes</taxon>
        <taxon>Mucorales</taxon>
        <taxon>Mucorineae</taxon>
        <taxon>Rhizopodaceae</taxon>
        <taxon>Rhizopus</taxon>
    </lineage>
</organism>
<evidence type="ECO:0000256" key="2">
    <source>
        <dbReference type="ARBA" id="ARBA00004496"/>
    </source>
</evidence>
<comment type="subcellular location">
    <subcellularLocation>
        <location evidence="2">Cytoplasm</location>
    </subcellularLocation>
    <subcellularLocation>
        <location evidence="1">Nucleus</location>
    </subcellularLocation>
</comment>
<dbReference type="InterPro" id="IPR019312">
    <property type="entry name" value="CNOT11"/>
</dbReference>
<evidence type="ECO:0000256" key="3">
    <source>
        <dbReference type="ARBA" id="ARBA00008030"/>
    </source>
</evidence>
<dbReference type="PANTHER" id="PTHR15975">
    <property type="entry name" value="CCR4-NOT TRANSCRIPTION COMPLEX SUBUNIT 11"/>
    <property type="match status" value="1"/>
</dbReference>
<dbReference type="GO" id="GO:0005634">
    <property type="term" value="C:nucleus"/>
    <property type="evidence" value="ECO:0007669"/>
    <property type="project" value="UniProtKB-SubCell"/>
</dbReference>
<dbReference type="PANTHER" id="PTHR15975:SF0">
    <property type="entry name" value="CCR4-NOT TRANSCRIPTION COMPLEX SUBUNIT 11"/>
    <property type="match status" value="1"/>
</dbReference>
<evidence type="ECO:0000313" key="10">
    <source>
        <dbReference type="EMBL" id="KAG1532116.1"/>
    </source>
</evidence>
<comment type="caution">
    <text evidence="10">The sequence shown here is derived from an EMBL/GenBank/DDBJ whole genome shotgun (WGS) entry which is preliminary data.</text>
</comment>
<dbReference type="OrthoDB" id="10265389at2759"/>
<dbReference type="EMBL" id="JAANIT010004910">
    <property type="protein sequence ID" value="KAG1532116.1"/>
    <property type="molecule type" value="Genomic_DNA"/>
</dbReference>
<dbReference type="GO" id="GO:0030014">
    <property type="term" value="C:CCR4-NOT complex"/>
    <property type="evidence" value="ECO:0007669"/>
    <property type="project" value="InterPro"/>
</dbReference>
<evidence type="ECO:0000256" key="7">
    <source>
        <dbReference type="ARBA" id="ARBA00023158"/>
    </source>
</evidence>
<gene>
    <name evidence="10" type="ORF">G6F51_013253</name>
</gene>
<dbReference type="GO" id="GO:0005737">
    <property type="term" value="C:cytoplasm"/>
    <property type="evidence" value="ECO:0007669"/>
    <property type="project" value="UniProtKB-SubCell"/>
</dbReference>
<dbReference type="Pfam" id="PF10155">
    <property type="entry name" value="CNOT11"/>
    <property type="match status" value="1"/>
</dbReference>
<evidence type="ECO:0000256" key="6">
    <source>
        <dbReference type="ARBA" id="ARBA00023015"/>
    </source>
</evidence>
<evidence type="ECO:0000313" key="11">
    <source>
        <dbReference type="Proteomes" id="UP000717996"/>
    </source>
</evidence>
<dbReference type="GO" id="GO:0031047">
    <property type="term" value="P:regulatory ncRNA-mediated gene silencing"/>
    <property type="evidence" value="ECO:0007669"/>
    <property type="project" value="UniProtKB-KW"/>
</dbReference>
<accession>A0A9P6XTF0</accession>
<evidence type="ECO:0000256" key="5">
    <source>
        <dbReference type="ARBA" id="ARBA00022490"/>
    </source>
</evidence>
<evidence type="ECO:0000256" key="4">
    <source>
        <dbReference type="ARBA" id="ARBA00014872"/>
    </source>
</evidence>
<protein>
    <recommendedName>
        <fullName evidence="4">CCR4-NOT transcription complex subunit 11</fullName>
    </recommendedName>
</protein>
<keyword evidence="5" id="KW-0963">Cytoplasm</keyword>
<sequence>MENLTFEEIHQQFLLQQQKQKQQQQQLFISCCSLFLNFECAKTEENRLVILYILYSQYANLPLEQNPFLDFFLNLLDNCTVIERHFVGCILEGTLSGIANLTPQEVCTNPSILPTTTKEKDNKHIAILKLKVAKLIDDPNIVILDDQIIQLLSMAGKRPLTLSENEILRKEKLSDYPLSTYVLPNELPALINLNQFLAFDILSLLLNSDKTEEYLQAILDHPITLQSIESIHHILVHKKTSLSQDFIHYYISNSIRSCDQLEDGLIKDKQVKQVAKFIQSLLEQDIISMTEYFVEIQAFCVSYMKIKGVVQLFRLASNEARQINE</sequence>
<evidence type="ECO:0000256" key="1">
    <source>
        <dbReference type="ARBA" id="ARBA00004123"/>
    </source>
</evidence>